<dbReference type="GO" id="GO:0004602">
    <property type="term" value="F:glutathione peroxidase activity"/>
    <property type="evidence" value="ECO:0007669"/>
    <property type="project" value="TreeGrafter"/>
</dbReference>
<dbReference type="InterPro" id="IPR023352">
    <property type="entry name" value="MAPEG-like_dom_sf"/>
</dbReference>
<dbReference type="AlphaFoldDB" id="A0A4S4L8L4"/>
<name>A0A4S4L8L4_9AGAM</name>
<evidence type="ECO:0000256" key="12">
    <source>
        <dbReference type="ARBA" id="ARBA00023288"/>
    </source>
</evidence>
<comment type="caution">
    <text evidence="22">The sequence shown here is derived from an EMBL/GenBank/DDBJ whole genome shotgun (WGS) entry which is preliminary data.</text>
</comment>
<evidence type="ECO:0000256" key="18">
    <source>
        <dbReference type="ARBA" id="ARBA00069748"/>
    </source>
</evidence>
<evidence type="ECO:0000256" key="10">
    <source>
        <dbReference type="ARBA" id="ARBA00023139"/>
    </source>
</evidence>
<proteinExistence type="predicted"/>
<dbReference type="SUPFAM" id="SSF161084">
    <property type="entry name" value="MAPEG domain-like"/>
    <property type="match status" value="1"/>
</dbReference>
<dbReference type="Gene3D" id="1.20.120.550">
    <property type="entry name" value="Membrane associated eicosanoid/glutathione metabolism-like domain"/>
    <property type="match status" value="1"/>
</dbReference>
<dbReference type="GO" id="GO:0005741">
    <property type="term" value="C:mitochondrial outer membrane"/>
    <property type="evidence" value="ECO:0007669"/>
    <property type="project" value="UniProtKB-SubCell"/>
</dbReference>
<dbReference type="PANTHER" id="PTHR10250:SF26">
    <property type="entry name" value="GLUTATHIONE S-TRANSFERASE 3, MITOCHONDRIAL"/>
    <property type="match status" value="1"/>
</dbReference>
<dbReference type="GO" id="GO:0005635">
    <property type="term" value="C:nuclear envelope"/>
    <property type="evidence" value="ECO:0007669"/>
    <property type="project" value="TreeGrafter"/>
</dbReference>
<keyword evidence="7" id="KW-0443">Lipid metabolism</keyword>
<dbReference type="EMBL" id="SGPK01000119">
    <property type="protein sequence ID" value="THH07962.1"/>
    <property type="molecule type" value="Genomic_DNA"/>
</dbReference>
<comment type="catalytic activity">
    <reaction evidence="16">
        <text>leukotriene C4 = leukotriene A4 + glutathione</text>
        <dbReference type="Rhea" id="RHEA:17617"/>
        <dbReference type="ChEBI" id="CHEBI:57463"/>
        <dbReference type="ChEBI" id="CHEBI:57925"/>
        <dbReference type="ChEBI" id="CHEBI:57973"/>
        <dbReference type="EC" id="4.4.1.20"/>
    </reaction>
    <physiologicalReaction direction="right-to-left" evidence="16">
        <dbReference type="Rhea" id="RHEA:17619"/>
    </physiologicalReaction>
</comment>
<evidence type="ECO:0000256" key="21">
    <source>
        <dbReference type="SAM" id="Phobius"/>
    </source>
</evidence>
<evidence type="ECO:0000256" key="6">
    <source>
        <dbReference type="ARBA" id="ARBA00023002"/>
    </source>
</evidence>
<organism evidence="22 23">
    <name type="scientific">Phellinidium pouzarii</name>
    <dbReference type="NCBI Taxonomy" id="167371"/>
    <lineage>
        <taxon>Eukaryota</taxon>
        <taxon>Fungi</taxon>
        <taxon>Dikarya</taxon>
        <taxon>Basidiomycota</taxon>
        <taxon>Agaricomycotina</taxon>
        <taxon>Agaricomycetes</taxon>
        <taxon>Hymenochaetales</taxon>
        <taxon>Hymenochaetaceae</taxon>
        <taxon>Phellinidium</taxon>
    </lineage>
</organism>
<accession>A0A4S4L8L4</accession>
<keyword evidence="9 21" id="KW-0472">Membrane</keyword>
<evidence type="ECO:0000313" key="22">
    <source>
        <dbReference type="EMBL" id="THH07962.1"/>
    </source>
</evidence>
<dbReference type="InterPro" id="IPR050997">
    <property type="entry name" value="MAPEG"/>
</dbReference>
<evidence type="ECO:0000256" key="14">
    <source>
        <dbReference type="ARBA" id="ARBA00037916"/>
    </source>
</evidence>
<gene>
    <name evidence="22" type="ORF">EW145_g3031</name>
</gene>
<keyword evidence="11" id="KW-0456">Lyase</keyword>
<dbReference type="Pfam" id="PF01124">
    <property type="entry name" value="MAPEG"/>
    <property type="match status" value="1"/>
</dbReference>
<evidence type="ECO:0000256" key="9">
    <source>
        <dbReference type="ARBA" id="ARBA00023136"/>
    </source>
</evidence>
<evidence type="ECO:0000256" key="11">
    <source>
        <dbReference type="ARBA" id="ARBA00023239"/>
    </source>
</evidence>
<feature type="transmembrane region" description="Helical" evidence="21">
    <location>
        <begin position="79"/>
        <end position="103"/>
    </location>
</feature>
<keyword evidence="2" id="KW-0808">Transferase</keyword>
<evidence type="ECO:0000256" key="7">
    <source>
        <dbReference type="ARBA" id="ARBA00023098"/>
    </source>
</evidence>
<reference evidence="22 23" key="1">
    <citation type="submission" date="2019-02" db="EMBL/GenBank/DDBJ databases">
        <title>Genome sequencing of the rare red list fungi Phellinidium pouzarii.</title>
        <authorList>
            <person name="Buettner E."/>
            <person name="Kellner H."/>
        </authorList>
    </citation>
    <scope>NUCLEOTIDE SEQUENCE [LARGE SCALE GENOMIC DNA]</scope>
    <source>
        <strain evidence="22 23">DSM 108285</strain>
    </source>
</reference>
<dbReference type="PANTHER" id="PTHR10250">
    <property type="entry name" value="MICROSOMAL GLUTATHIONE S-TRANSFERASE"/>
    <property type="match status" value="1"/>
</dbReference>
<evidence type="ECO:0000256" key="2">
    <source>
        <dbReference type="ARBA" id="ARBA00022679"/>
    </source>
</evidence>
<dbReference type="GO" id="GO:0005783">
    <property type="term" value="C:endoplasmic reticulum"/>
    <property type="evidence" value="ECO:0007669"/>
    <property type="project" value="TreeGrafter"/>
</dbReference>
<protein>
    <recommendedName>
        <fullName evidence="18">Glutathione S-transferase 3, mitochondrial</fullName>
        <ecNumber evidence="15">4.4.1.20</ecNumber>
    </recommendedName>
    <alternativeName>
        <fullName evidence="19">Glutathione peroxidase MGST3</fullName>
    </alternativeName>
    <alternativeName>
        <fullName evidence="20">LTC4 synthase MGST3</fullName>
    </alternativeName>
</protein>
<evidence type="ECO:0000256" key="15">
    <source>
        <dbReference type="ARBA" id="ARBA00039056"/>
    </source>
</evidence>
<comment type="subcellular location">
    <subcellularLocation>
        <location evidence="1">Mitochondrion outer membrane</location>
        <topology evidence="1">Multi-pass membrane protein</topology>
    </subcellularLocation>
</comment>
<dbReference type="EC" id="4.4.1.20" evidence="15"/>
<evidence type="ECO:0000313" key="23">
    <source>
        <dbReference type="Proteomes" id="UP000308199"/>
    </source>
</evidence>
<comment type="pathway">
    <text evidence="13">Lipid metabolism; leukotriene C4 biosynthesis.</text>
</comment>
<keyword evidence="10" id="KW-0564">Palmitate</keyword>
<evidence type="ECO:0000256" key="19">
    <source>
        <dbReference type="ARBA" id="ARBA00075145"/>
    </source>
</evidence>
<evidence type="ECO:0000256" key="20">
    <source>
        <dbReference type="ARBA" id="ARBA00076908"/>
    </source>
</evidence>
<keyword evidence="23" id="KW-1185">Reference proteome</keyword>
<dbReference type="InterPro" id="IPR001129">
    <property type="entry name" value="Membr-assoc_MAPEG"/>
</dbReference>
<keyword evidence="6" id="KW-0560">Oxidoreductase</keyword>
<evidence type="ECO:0000256" key="3">
    <source>
        <dbReference type="ARBA" id="ARBA00022692"/>
    </source>
</evidence>
<keyword evidence="12" id="KW-0449">Lipoprotein</keyword>
<keyword evidence="8" id="KW-0496">Mitochondrion</keyword>
<dbReference type="GO" id="GO:0006629">
    <property type="term" value="P:lipid metabolic process"/>
    <property type="evidence" value="ECO:0007669"/>
    <property type="project" value="UniProtKB-KW"/>
</dbReference>
<feature type="transmembrane region" description="Helical" evidence="21">
    <location>
        <begin position="124"/>
        <end position="147"/>
    </location>
</feature>
<keyword evidence="3 21" id="KW-0812">Transmembrane</keyword>
<dbReference type="OrthoDB" id="410651at2759"/>
<evidence type="ECO:0000256" key="4">
    <source>
        <dbReference type="ARBA" id="ARBA00022787"/>
    </source>
</evidence>
<evidence type="ECO:0000256" key="13">
    <source>
        <dbReference type="ARBA" id="ARBA00037884"/>
    </source>
</evidence>
<dbReference type="GO" id="GO:0004464">
    <property type="term" value="F:leukotriene-C4 synthase activity"/>
    <property type="evidence" value="ECO:0007669"/>
    <property type="project" value="UniProtKB-EC"/>
</dbReference>
<comment type="pathway">
    <text evidence="14">Lipid metabolism; arachidonate metabolism.</text>
</comment>
<dbReference type="FunFam" id="1.20.120.550:FF:000004">
    <property type="entry name" value="Microsomal glutathione S-transferase 3"/>
    <property type="match status" value="1"/>
</dbReference>
<evidence type="ECO:0000256" key="17">
    <source>
        <dbReference type="ARBA" id="ARBA00051411"/>
    </source>
</evidence>
<evidence type="ECO:0000256" key="8">
    <source>
        <dbReference type="ARBA" id="ARBA00023128"/>
    </source>
</evidence>
<keyword evidence="5 21" id="KW-1133">Transmembrane helix</keyword>
<sequence length="150" mass="16043">MPSIQVPEGYSYAIAAASSTILLNFWQSIRVNTARKQAGIAYPQLYAEKAEVQASKSALIFNCTQRAHQNTLETTPHNILAILVTGLTYPCVAAGLGAVWVFGRVLYTIGYSTGEPSKRNSRGGFLSSLGSLGLMLATTFTVGKLVLAEL</sequence>
<evidence type="ECO:0000256" key="5">
    <source>
        <dbReference type="ARBA" id="ARBA00022989"/>
    </source>
</evidence>
<dbReference type="GO" id="GO:0004364">
    <property type="term" value="F:glutathione transferase activity"/>
    <property type="evidence" value="ECO:0007669"/>
    <property type="project" value="TreeGrafter"/>
</dbReference>
<evidence type="ECO:0000256" key="1">
    <source>
        <dbReference type="ARBA" id="ARBA00004374"/>
    </source>
</evidence>
<evidence type="ECO:0000256" key="16">
    <source>
        <dbReference type="ARBA" id="ARBA00049298"/>
    </source>
</evidence>
<keyword evidence="4" id="KW-1000">Mitochondrion outer membrane</keyword>
<comment type="catalytic activity">
    <reaction evidence="17">
        <text>15-deoxy-Delta(12,14)-prostaglandin J2 + glutathione = 15-deoxy-Delta(12,14)-prostaglandin J2-S-(R)-glutathione</text>
        <dbReference type="Rhea" id="RHEA:75963"/>
        <dbReference type="ChEBI" id="CHEBI:57925"/>
        <dbReference type="ChEBI" id="CHEBI:85236"/>
        <dbReference type="ChEBI" id="CHEBI:194498"/>
    </reaction>
    <physiologicalReaction direction="left-to-right" evidence="17">
        <dbReference type="Rhea" id="RHEA:75964"/>
    </physiologicalReaction>
</comment>
<dbReference type="Proteomes" id="UP000308199">
    <property type="component" value="Unassembled WGS sequence"/>
</dbReference>